<accession>A0ABD2ABZ4</accession>
<protein>
    <submittedName>
        <fullName evidence="2">Uncharacterized protein</fullName>
    </submittedName>
</protein>
<comment type="caution">
    <text evidence="2">The sequence shown here is derived from an EMBL/GenBank/DDBJ whole genome shotgun (WGS) entry which is preliminary data.</text>
</comment>
<feature type="region of interest" description="Disordered" evidence="1">
    <location>
        <begin position="1"/>
        <end position="35"/>
    </location>
</feature>
<proteinExistence type="predicted"/>
<reference evidence="2 3" key="1">
    <citation type="journal article" date="2024" name="Ann. Entomol. Soc. Am.">
        <title>Genomic analyses of the southern and eastern yellowjacket wasps (Hymenoptera: Vespidae) reveal evolutionary signatures of social life.</title>
        <authorList>
            <person name="Catto M.A."/>
            <person name="Caine P.B."/>
            <person name="Orr S.E."/>
            <person name="Hunt B.G."/>
            <person name="Goodisman M.A.D."/>
        </authorList>
    </citation>
    <scope>NUCLEOTIDE SEQUENCE [LARGE SCALE GENOMIC DNA]</scope>
    <source>
        <strain evidence="2">233</strain>
        <tissue evidence="2">Head and thorax</tissue>
    </source>
</reference>
<gene>
    <name evidence="2" type="ORF">V1478_011812</name>
</gene>
<dbReference type="AlphaFoldDB" id="A0ABD2ABZ4"/>
<name>A0ABD2ABZ4_VESSQ</name>
<dbReference type="Proteomes" id="UP001607302">
    <property type="component" value="Unassembled WGS sequence"/>
</dbReference>
<organism evidence="2 3">
    <name type="scientific">Vespula squamosa</name>
    <name type="common">Southern yellow jacket</name>
    <name type="synonym">Wasp</name>
    <dbReference type="NCBI Taxonomy" id="30214"/>
    <lineage>
        <taxon>Eukaryota</taxon>
        <taxon>Metazoa</taxon>
        <taxon>Ecdysozoa</taxon>
        <taxon>Arthropoda</taxon>
        <taxon>Hexapoda</taxon>
        <taxon>Insecta</taxon>
        <taxon>Pterygota</taxon>
        <taxon>Neoptera</taxon>
        <taxon>Endopterygota</taxon>
        <taxon>Hymenoptera</taxon>
        <taxon>Apocrita</taxon>
        <taxon>Aculeata</taxon>
        <taxon>Vespoidea</taxon>
        <taxon>Vespidae</taxon>
        <taxon>Vespinae</taxon>
        <taxon>Vespula</taxon>
    </lineage>
</organism>
<evidence type="ECO:0000313" key="2">
    <source>
        <dbReference type="EMBL" id="KAL2717936.1"/>
    </source>
</evidence>
<evidence type="ECO:0000256" key="1">
    <source>
        <dbReference type="SAM" id="MobiDB-lite"/>
    </source>
</evidence>
<sequence>MKDGGGGGGGGGGDGGGDGGDGGGGDGGSGGGSGGQLSPQAIIVIKQKWTILAANSVHGDATAARKAAKNSAVIESILCKPISGQPTLSLFSSSSFFSLATDLRSPICQRRKVLSTLPPLSPPLLLPPLALPPPPTPPPPPSFLFILLRAHLQPRYRSASKY</sequence>
<dbReference type="EMBL" id="JAUDFV010000152">
    <property type="protein sequence ID" value="KAL2717936.1"/>
    <property type="molecule type" value="Genomic_DNA"/>
</dbReference>
<evidence type="ECO:0000313" key="3">
    <source>
        <dbReference type="Proteomes" id="UP001607302"/>
    </source>
</evidence>
<keyword evidence="3" id="KW-1185">Reference proteome</keyword>